<dbReference type="PROSITE" id="PS51885">
    <property type="entry name" value="NEPRILYSIN"/>
    <property type="match status" value="1"/>
</dbReference>
<dbReference type="Gene3D" id="3.40.390.10">
    <property type="entry name" value="Collagenase (Catalytic Domain)"/>
    <property type="match status" value="1"/>
</dbReference>
<protein>
    <submittedName>
        <fullName evidence="2">Uncharacterized protein</fullName>
    </submittedName>
</protein>
<dbReference type="PANTHER" id="PTHR11733:SF241">
    <property type="entry name" value="GH26575P-RELATED"/>
    <property type="match status" value="1"/>
</dbReference>
<dbReference type="InterPro" id="IPR024079">
    <property type="entry name" value="MetalloPept_cat_dom_sf"/>
</dbReference>
<evidence type="ECO:0000256" key="1">
    <source>
        <dbReference type="SAM" id="MobiDB-lite"/>
    </source>
</evidence>
<feature type="compositionally biased region" description="Basic residues" evidence="1">
    <location>
        <begin position="495"/>
        <end position="515"/>
    </location>
</feature>
<name>A0A9D4TE15_RHISA</name>
<dbReference type="Proteomes" id="UP000821837">
    <property type="component" value="Unassembled WGS sequence"/>
</dbReference>
<evidence type="ECO:0000313" key="3">
    <source>
        <dbReference type="Proteomes" id="UP000821837"/>
    </source>
</evidence>
<dbReference type="InterPro" id="IPR000718">
    <property type="entry name" value="Peptidase_M13"/>
</dbReference>
<accession>A0A9D4TE15</accession>
<dbReference type="GO" id="GO:0004222">
    <property type="term" value="F:metalloendopeptidase activity"/>
    <property type="evidence" value="ECO:0007669"/>
    <property type="project" value="InterPro"/>
</dbReference>
<organism evidence="2 3">
    <name type="scientific">Rhipicephalus sanguineus</name>
    <name type="common">Brown dog tick</name>
    <name type="synonym">Ixodes sanguineus</name>
    <dbReference type="NCBI Taxonomy" id="34632"/>
    <lineage>
        <taxon>Eukaryota</taxon>
        <taxon>Metazoa</taxon>
        <taxon>Ecdysozoa</taxon>
        <taxon>Arthropoda</taxon>
        <taxon>Chelicerata</taxon>
        <taxon>Arachnida</taxon>
        <taxon>Acari</taxon>
        <taxon>Parasitiformes</taxon>
        <taxon>Ixodida</taxon>
        <taxon>Ixodoidea</taxon>
        <taxon>Ixodidae</taxon>
        <taxon>Rhipicephalinae</taxon>
        <taxon>Rhipicephalus</taxon>
        <taxon>Rhipicephalus</taxon>
    </lineage>
</organism>
<dbReference type="GO" id="GO:0005886">
    <property type="term" value="C:plasma membrane"/>
    <property type="evidence" value="ECO:0007669"/>
    <property type="project" value="TreeGrafter"/>
</dbReference>
<comment type="caution">
    <text evidence="2">The sequence shown here is derived from an EMBL/GenBank/DDBJ whole genome shotgun (WGS) entry which is preliminary data.</text>
</comment>
<keyword evidence="3" id="KW-1185">Reference proteome</keyword>
<dbReference type="SUPFAM" id="SSF55486">
    <property type="entry name" value="Metalloproteases ('zincins'), catalytic domain"/>
    <property type="match status" value="1"/>
</dbReference>
<evidence type="ECO:0000313" key="2">
    <source>
        <dbReference type="EMBL" id="KAH7986913.1"/>
    </source>
</evidence>
<dbReference type="EMBL" id="JABSTV010000222">
    <property type="protein sequence ID" value="KAH7986913.1"/>
    <property type="molecule type" value="Genomic_DNA"/>
</dbReference>
<dbReference type="VEuPathDB" id="VectorBase:RSAN_040596"/>
<dbReference type="PANTHER" id="PTHR11733">
    <property type="entry name" value="ZINC METALLOPROTEASE FAMILY M13 NEPRILYSIN-RELATED"/>
    <property type="match status" value="1"/>
</dbReference>
<feature type="region of interest" description="Disordered" evidence="1">
    <location>
        <begin position="474"/>
        <end position="515"/>
    </location>
</feature>
<proteinExistence type="predicted"/>
<reference evidence="2" key="1">
    <citation type="journal article" date="2020" name="Cell">
        <title>Large-Scale Comparative Analyses of Tick Genomes Elucidate Their Genetic Diversity and Vector Capacities.</title>
        <authorList>
            <consortium name="Tick Genome and Microbiome Consortium (TIGMIC)"/>
            <person name="Jia N."/>
            <person name="Wang J."/>
            <person name="Shi W."/>
            <person name="Du L."/>
            <person name="Sun Y."/>
            <person name="Zhan W."/>
            <person name="Jiang J.F."/>
            <person name="Wang Q."/>
            <person name="Zhang B."/>
            <person name="Ji P."/>
            <person name="Bell-Sakyi L."/>
            <person name="Cui X.M."/>
            <person name="Yuan T.T."/>
            <person name="Jiang B.G."/>
            <person name="Yang W.F."/>
            <person name="Lam T.T."/>
            <person name="Chang Q.C."/>
            <person name="Ding S.J."/>
            <person name="Wang X.J."/>
            <person name="Zhu J.G."/>
            <person name="Ruan X.D."/>
            <person name="Zhao L."/>
            <person name="Wei J.T."/>
            <person name="Ye R.Z."/>
            <person name="Que T.C."/>
            <person name="Du C.H."/>
            <person name="Zhou Y.H."/>
            <person name="Cheng J.X."/>
            <person name="Dai P.F."/>
            <person name="Guo W.B."/>
            <person name="Han X.H."/>
            <person name="Huang E.J."/>
            <person name="Li L.F."/>
            <person name="Wei W."/>
            <person name="Gao Y.C."/>
            <person name="Liu J.Z."/>
            <person name="Shao H.Z."/>
            <person name="Wang X."/>
            <person name="Wang C.C."/>
            <person name="Yang T.C."/>
            <person name="Huo Q.B."/>
            <person name="Li W."/>
            <person name="Chen H.Y."/>
            <person name="Chen S.E."/>
            <person name="Zhou L.G."/>
            <person name="Ni X.B."/>
            <person name="Tian J.H."/>
            <person name="Sheng Y."/>
            <person name="Liu T."/>
            <person name="Pan Y.S."/>
            <person name="Xia L.Y."/>
            <person name="Li J."/>
            <person name="Zhao F."/>
            <person name="Cao W.C."/>
        </authorList>
    </citation>
    <scope>NUCLEOTIDE SEQUENCE</scope>
    <source>
        <strain evidence="2">Rsan-2018</strain>
    </source>
</reference>
<dbReference type="AlphaFoldDB" id="A0A9D4TE15"/>
<dbReference type="GO" id="GO:0016485">
    <property type="term" value="P:protein processing"/>
    <property type="evidence" value="ECO:0007669"/>
    <property type="project" value="TreeGrafter"/>
</dbReference>
<sequence length="515" mass="57809">MRPARVQSEPSRPHVFRAYQVSAEAWCREGRGWNLPLWFRLDLLPSDVYHSRRRTLYVSPSPMAELCDRMQSLLIASDFTYAAYLRLFNVTFLNTPDGPKPAPSFMSFLENGASAKVQKDVFENLSAVAHARHPRPKVLQIRRLAFSLKGVTLVDMLRVLQDSTRATPSLTNEDAIAMSDRELLKAINTLFAAYSPRDILYHTTWWLLQLMGPLSSASRWPRTFWLDPGHVTSHSPITQAIAVSVAALRPPFYYAEAQLPMLYGGLGFLYAREMFRMLSSTAELLNGMGGWQRRLVAPSGSGEEAALWESFFSCPHSVDKGALYPELPALHVAYEAYTRFGNYSSDVPLAGLEGYGPEQVFFLTFCHATCEVDSSGRLTSRYCSAAAKNFGPFATAFSCPRGSEMNIDESVLHARPPAPHQQPLDGELELGKLSKRPTLECELHQLAVAKIYSRLREYLLVFPDGKHKPLPALTRRQQRGLAMPKLNGLIDKQTRRPHGPARPQRSGRKDKRTPS</sequence>
<reference evidence="2" key="2">
    <citation type="submission" date="2021-09" db="EMBL/GenBank/DDBJ databases">
        <authorList>
            <person name="Jia N."/>
            <person name="Wang J."/>
            <person name="Shi W."/>
            <person name="Du L."/>
            <person name="Sun Y."/>
            <person name="Zhan W."/>
            <person name="Jiang J."/>
            <person name="Wang Q."/>
            <person name="Zhang B."/>
            <person name="Ji P."/>
            <person name="Sakyi L.B."/>
            <person name="Cui X."/>
            <person name="Yuan T."/>
            <person name="Jiang B."/>
            <person name="Yang W."/>
            <person name="Lam T.T.-Y."/>
            <person name="Chang Q."/>
            <person name="Ding S."/>
            <person name="Wang X."/>
            <person name="Zhu J."/>
            <person name="Ruan X."/>
            <person name="Zhao L."/>
            <person name="Wei J."/>
            <person name="Que T."/>
            <person name="Du C."/>
            <person name="Cheng J."/>
            <person name="Dai P."/>
            <person name="Han X."/>
            <person name="Huang E."/>
            <person name="Gao Y."/>
            <person name="Liu J."/>
            <person name="Shao H."/>
            <person name="Ye R."/>
            <person name="Li L."/>
            <person name="Wei W."/>
            <person name="Wang X."/>
            <person name="Wang C."/>
            <person name="Huo Q."/>
            <person name="Li W."/>
            <person name="Guo W."/>
            <person name="Chen H."/>
            <person name="Chen S."/>
            <person name="Zhou L."/>
            <person name="Zhou L."/>
            <person name="Ni X."/>
            <person name="Tian J."/>
            <person name="Zhou Y."/>
            <person name="Sheng Y."/>
            <person name="Liu T."/>
            <person name="Pan Y."/>
            <person name="Xia L."/>
            <person name="Li J."/>
            <person name="Zhao F."/>
            <person name="Cao W."/>
        </authorList>
    </citation>
    <scope>NUCLEOTIDE SEQUENCE</scope>
    <source>
        <strain evidence="2">Rsan-2018</strain>
        <tissue evidence="2">Larvae</tissue>
    </source>
</reference>
<gene>
    <name evidence="2" type="ORF">HPB52_024639</name>
</gene>
<dbReference type="VEuPathDB" id="VectorBase:RSAN_042870"/>